<evidence type="ECO:0000256" key="1">
    <source>
        <dbReference type="SAM" id="Phobius"/>
    </source>
</evidence>
<dbReference type="AlphaFoldDB" id="X1GY50"/>
<proteinExistence type="predicted"/>
<protein>
    <submittedName>
        <fullName evidence="2">Uncharacterized protein</fullName>
    </submittedName>
</protein>
<feature type="transmembrane region" description="Helical" evidence="1">
    <location>
        <begin position="32"/>
        <end position="55"/>
    </location>
</feature>
<dbReference type="EMBL" id="BARU01016553">
    <property type="protein sequence ID" value="GAH49780.1"/>
    <property type="molecule type" value="Genomic_DNA"/>
</dbReference>
<evidence type="ECO:0000313" key="2">
    <source>
        <dbReference type="EMBL" id="GAH49780.1"/>
    </source>
</evidence>
<feature type="transmembrane region" description="Helical" evidence="1">
    <location>
        <begin position="7"/>
        <end position="26"/>
    </location>
</feature>
<comment type="caution">
    <text evidence="2">The sequence shown here is derived from an EMBL/GenBank/DDBJ whole genome shotgun (WGS) entry which is preliminary data.</text>
</comment>
<organism evidence="2">
    <name type="scientific">marine sediment metagenome</name>
    <dbReference type="NCBI Taxonomy" id="412755"/>
    <lineage>
        <taxon>unclassified sequences</taxon>
        <taxon>metagenomes</taxon>
        <taxon>ecological metagenomes</taxon>
    </lineage>
</organism>
<sequence>MEKIKQYLNYIALALIFLSLVSLRIWPYKKTIALVLGLLGVTALAAYIILNLSVLKQSFKRKSFIYSGNLIL</sequence>
<gene>
    <name evidence="2" type="ORF">S03H2_27500</name>
</gene>
<reference evidence="2" key="1">
    <citation type="journal article" date="2014" name="Front. Microbiol.">
        <title>High frequency of phylogenetically diverse reductive dehalogenase-homologous genes in deep subseafloor sedimentary metagenomes.</title>
        <authorList>
            <person name="Kawai M."/>
            <person name="Futagami T."/>
            <person name="Toyoda A."/>
            <person name="Takaki Y."/>
            <person name="Nishi S."/>
            <person name="Hori S."/>
            <person name="Arai W."/>
            <person name="Tsubouchi T."/>
            <person name="Morono Y."/>
            <person name="Uchiyama I."/>
            <person name="Ito T."/>
            <person name="Fujiyama A."/>
            <person name="Inagaki F."/>
            <person name="Takami H."/>
        </authorList>
    </citation>
    <scope>NUCLEOTIDE SEQUENCE</scope>
    <source>
        <strain evidence="2">Expedition CK06-06</strain>
    </source>
</reference>
<name>X1GY50_9ZZZZ</name>
<accession>X1GY50</accession>
<keyword evidence="1" id="KW-0472">Membrane</keyword>
<keyword evidence="1" id="KW-0812">Transmembrane</keyword>
<keyword evidence="1" id="KW-1133">Transmembrane helix</keyword>